<proteinExistence type="predicted"/>
<dbReference type="RefSeq" id="WP_202653353.1">
    <property type="nucleotide sequence ID" value="NZ_JAESWB010000134.1"/>
</dbReference>
<keyword evidence="2" id="KW-1185">Reference proteome</keyword>
<comment type="caution">
    <text evidence="1">The sequence shown here is derived from an EMBL/GenBank/DDBJ whole genome shotgun (WGS) entry which is preliminary data.</text>
</comment>
<sequence length="69" mass="7945">MKRTANELGLDPAEDDFRIFNDKGVEVYSYTSDEELQENNWMEVFDQQSERIVVVDRTVEQGISDGDGI</sequence>
<reference evidence="1 2" key="1">
    <citation type="submission" date="2021-01" db="EMBL/GenBank/DDBJ databases">
        <title>Genome public.</title>
        <authorList>
            <person name="Liu C."/>
            <person name="Sun Q."/>
        </authorList>
    </citation>
    <scope>NUCLEOTIDE SEQUENCE [LARGE SCALE GENOMIC DNA]</scope>
    <source>
        <strain evidence="1 2">YIM B02564</strain>
    </source>
</reference>
<dbReference type="Proteomes" id="UP000623967">
    <property type="component" value="Unassembled WGS sequence"/>
</dbReference>
<evidence type="ECO:0000313" key="2">
    <source>
        <dbReference type="Proteomes" id="UP000623967"/>
    </source>
</evidence>
<name>A0ABS1TL76_9BACI</name>
<accession>A0ABS1TL76</accession>
<dbReference type="EMBL" id="JAESWB010000134">
    <property type="protein sequence ID" value="MBL4952074.1"/>
    <property type="molecule type" value="Genomic_DNA"/>
</dbReference>
<evidence type="ECO:0008006" key="3">
    <source>
        <dbReference type="Google" id="ProtNLM"/>
    </source>
</evidence>
<gene>
    <name evidence="1" type="ORF">JK635_07605</name>
</gene>
<evidence type="ECO:0000313" key="1">
    <source>
        <dbReference type="EMBL" id="MBL4952074.1"/>
    </source>
</evidence>
<protein>
    <recommendedName>
        <fullName evidence="3">PepSY domain-containing protein</fullName>
    </recommendedName>
</protein>
<organism evidence="1 2">
    <name type="scientific">Neobacillus paridis</name>
    <dbReference type="NCBI Taxonomy" id="2803862"/>
    <lineage>
        <taxon>Bacteria</taxon>
        <taxon>Bacillati</taxon>
        <taxon>Bacillota</taxon>
        <taxon>Bacilli</taxon>
        <taxon>Bacillales</taxon>
        <taxon>Bacillaceae</taxon>
        <taxon>Neobacillus</taxon>
    </lineage>
</organism>